<reference evidence="2 3" key="1">
    <citation type="submission" date="2020-11" db="EMBL/GenBank/DDBJ databases">
        <title>genome sequence of strain KACC 18849.</title>
        <authorList>
            <person name="Gao J."/>
            <person name="Zhang X."/>
        </authorList>
    </citation>
    <scope>NUCLEOTIDE SEQUENCE [LARGE SCALE GENOMIC DNA]</scope>
    <source>
        <strain evidence="2 3">KACC 18849</strain>
    </source>
</reference>
<organism evidence="2 3">
    <name type="scientific">Caulobacter hibisci</name>
    <dbReference type="NCBI Taxonomy" id="2035993"/>
    <lineage>
        <taxon>Bacteria</taxon>
        <taxon>Pseudomonadati</taxon>
        <taxon>Pseudomonadota</taxon>
        <taxon>Alphaproteobacteria</taxon>
        <taxon>Caulobacterales</taxon>
        <taxon>Caulobacteraceae</taxon>
        <taxon>Caulobacter</taxon>
    </lineage>
</organism>
<evidence type="ECO:0000259" key="1">
    <source>
        <dbReference type="Pfam" id="PF07045"/>
    </source>
</evidence>
<accession>A0ABS0SU04</accession>
<sequence length="95" mass="9962">MAAYIVATTVITDPPRFGEYVKAIAGLAERFGGENIVKGPVAETLEGEVPAGERIVITRYPDAAAAKAYLSSPEYLAGKALRQGAGTVVVRLVID</sequence>
<dbReference type="PANTHER" id="PTHR41521">
    <property type="match status" value="1"/>
</dbReference>
<dbReference type="Pfam" id="PF07045">
    <property type="entry name" value="DUF1330"/>
    <property type="match status" value="1"/>
</dbReference>
<proteinExistence type="predicted"/>
<dbReference type="Gene3D" id="3.30.70.100">
    <property type="match status" value="1"/>
</dbReference>
<dbReference type="SUPFAM" id="SSF54909">
    <property type="entry name" value="Dimeric alpha+beta barrel"/>
    <property type="match status" value="1"/>
</dbReference>
<dbReference type="InterPro" id="IPR010753">
    <property type="entry name" value="DUF1330"/>
</dbReference>
<comment type="caution">
    <text evidence="2">The sequence shown here is derived from an EMBL/GenBank/DDBJ whole genome shotgun (WGS) entry which is preliminary data.</text>
</comment>
<dbReference type="RefSeq" id="WP_198574929.1">
    <property type="nucleotide sequence ID" value="NZ_JADWOX010000002.1"/>
</dbReference>
<evidence type="ECO:0000313" key="3">
    <source>
        <dbReference type="Proteomes" id="UP000639859"/>
    </source>
</evidence>
<dbReference type="InterPro" id="IPR011008">
    <property type="entry name" value="Dimeric_a/b-barrel"/>
</dbReference>
<dbReference type="EMBL" id="JADWOX010000002">
    <property type="protein sequence ID" value="MBI1682989.1"/>
    <property type="molecule type" value="Genomic_DNA"/>
</dbReference>
<feature type="domain" description="DUF1330" evidence="1">
    <location>
        <begin position="3"/>
        <end position="93"/>
    </location>
</feature>
<protein>
    <submittedName>
        <fullName evidence="2">DUF1330 domain-containing protein</fullName>
    </submittedName>
</protein>
<dbReference type="Proteomes" id="UP000639859">
    <property type="component" value="Unassembled WGS sequence"/>
</dbReference>
<name>A0ABS0SU04_9CAUL</name>
<evidence type="ECO:0000313" key="2">
    <source>
        <dbReference type="EMBL" id="MBI1682989.1"/>
    </source>
</evidence>
<dbReference type="PANTHER" id="PTHR41521:SF4">
    <property type="entry name" value="BLR0684 PROTEIN"/>
    <property type="match status" value="1"/>
</dbReference>
<keyword evidence="3" id="KW-1185">Reference proteome</keyword>
<gene>
    <name evidence="2" type="ORF">I4Q42_04840</name>
</gene>